<comment type="caution">
    <text evidence="1">The sequence shown here is derived from an EMBL/GenBank/DDBJ whole genome shotgun (WGS) entry which is preliminary data.</text>
</comment>
<dbReference type="Proteomes" id="UP001367508">
    <property type="component" value="Unassembled WGS sequence"/>
</dbReference>
<dbReference type="AlphaFoldDB" id="A0AAN9KC24"/>
<proteinExistence type="predicted"/>
<evidence type="ECO:0000313" key="1">
    <source>
        <dbReference type="EMBL" id="KAK7313943.1"/>
    </source>
</evidence>
<organism evidence="1 2">
    <name type="scientific">Canavalia gladiata</name>
    <name type="common">Sword bean</name>
    <name type="synonym">Dolichos gladiatus</name>
    <dbReference type="NCBI Taxonomy" id="3824"/>
    <lineage>
        <taxon>Eukaryota</taxon>
        <taxon>Viridiplantae</taxon>
        <taxon>Streptophyta</taxon>
        <taxon>Embryophyta</taxon>
        <taxon>Tracheophyta</taxon>
        <taxon>Spermatophyta</taxon>
        <taxon>Magnoliopsida</taxon>
        <taxon>eudicotyledons</taxon>
        <taxon>Gunneridae</taxon>
        <taxon>Pentapetalae</taxon>
        <taxon>rosids</taxon>
        <taxon>fabids</taxon>
        <taxon>Fabales</taxon>
        <taxon>Fabaceae</taxon>
        <taxon>Papilionoideae</taxon>
        <taxon>50 kb inversion clade</taxon>
        <taxon>NPAAA clade</taxon>
        <taxon>indigoferoid/millettioid clade</taxon>
        <taxon>Phaseoleae</taxon>
        <taxon>Canavalia</taxon>
    </lineage>
</organism>
<evidence type="ECO:0000313" key="2">
    <source>
        <dbReference type="Proteomes" id="UP001367508"/>
    </source>
</evidence>
<protein>
    <submittedName>
        <fullName evidence="1">Uncharacterized protein</fullName>
    </submittedName>
</protein>
<name>A0AAN9KC24_CANGL</name>
<gene>
    <name evidence="1" type="ORF">VNO77_39150</name>
</gene>
<dbReference type="EMBL" id="JAYMYQ010000009">
    <property type="protein sequence ID" value="KAK7313943.1"/>
    <property type="molecule type" value="Genomic_DNA"/>
</dbReference>
<accession>A0AAN9KC24</accession>
<sequence length="125" mass="13511">MASVLKTPANSPTASPTARIASLESEILGLYILMGYDLVWRNCLGDYVTPAPIRRPQALDGCVAIVGCVESKSNLVHCVAESLDGEIKSKDMKVWSAPDSYTWICHVNQNLCLASCCPVAKQARI</sequence>
<keyword evidence="2" id="KW-1185">Reference proteome</keyword>
<reference evidence="1 2" key="1">
    <citation type="submission" date="2024-01" db="EMBL/GenBank/DDBJ databases">
        <title>The genomes of 5 underutilized Papilionoideae crops provide insights into root nodulation and disease resistanc.</title>
        <authorList>
            <person name="Jiang F."/>
        </authorList>
    </citation>
    <scope>NUCLEOTIDE SEQUENCE [LARGE SCALE GENOMIC DNA]</scope>
    <source>
        <strain evidence="1">LVBAO_FW01</strain>
        <tissue evidence="1">Leaves</tissue>
    </source>
</reference>